<accession>A0A365YGL7</accession>
<evidence type="ECO:0000256" key="2">
    <source>
        <dbReference type="SAM" id="SignalP"/>
    </source>
</evidence>
<keyword evidence="5" id="KW-1185">Reference proteome</keyword>
<dbReference type="InterPro" id="IPR002591">
    <property type="entry name" value="Phosphodiest/P_Trfase"/>
</dbReference>
<dbReference type="Gene3D" id="2.60.120.200">
    <property type="match status" value="1"/>
</dbReference>
<dbReference type="Pfam" id="PF01663">
    <property type="entry name" value="Phosphodiest"/>
    <property type="match status" value="2"/>
</dbReference>
<dbReference type="GO" id="GO:0016787">
    <property type="term" value="F:hydrolase activity"/>
    <property type="evidence" value="ECO:0007669"/>
    <property type="project" value="UniProtKB-KW"/>
</dbReference>
<reference evidence="3 6" key="2">
    <citation type="submission" date="2020-01" db="EMBL/GenBank/DDBJ databases">
        <title>Glutamicibacter soli M275.</title>
        <authorList>
            <person name="Meng X."/>
        </authorList>
    </citation>
    <scope>NUCLEOTIDE SEQUENCE [LARGE SCALE GENOMIC DNA]</scope>
    <source>
        <strain evidence="3 6">M275</strain>
    </source>
</reference>
<sequence>MENITVKSSARVRAAITASVLALAVVIPTAATASPSPAPEPAPAAAKKSTPVYEGLPPGVNKKKTLVIGLDGAAMAQINKKNTPNMAKLISEGMVSESNLYANPMAPTVSGAGWSSIATGVWPDKHKVPDNSFSNPNYDQYPDYLTRIENARAQSSTLVVGTWSPIPDKVFAKGADLKLRGGNDAGTTAKAVDYLLNGNPDSTFVHLDEIDGAGHSNGSDSIAYTRGHKTADQQIGQMLEAIEQRKTYHKEDWVVMVTSDHGHTPGGGHGGSSIRERATFVIANGKQFKAGTERHDVKITDIAPTVLKHQGVRVEDEWNLDGKNINSIAADDFDTLRPHLKKAKDEAKLSAQTKGWTTTAPSGWTIDNSAMPKGGVREWRGWSFTTDEFWTNTDLNQGRETSVHNRNVFAVADSDEWDDKAHDPGQFDSTLISPEYKVKGGQSATLSFASNYKIDGPQSGEVFVSFDGGEPVLVKSYDKNYNGVESIAIDVPKKAKKAQVSFRYTGTNSAFWSIDQVSLKK</sequence>
<protein>
    <submittedName>
        <fullName evidence="4">Nucleotide pyrophosphatase</fullName>
    </submittedName>
    <submittedName>
        <fullName evidence="3">Sulfatase-like hydrolase/transferase</fullName>
    </submittedName>
</protein>
<dbReference type="PANTHER" id="PTHR10151">
    <property type="entry name" value="ECTONUCLEOTIDE PYROPHOSPHATASE/PHOSPHODIESTERASE"/>
    <property type="match status" value="1"/>
</dbReference>
<dbReference type="Proteomes" id="UP000477543">
    <property type="component" value="Unassembled WGS sequence"/>
</dbReference>
<evidence type="ECO:0000313" key="5">
    <source>
        <dbReference type="Proteomes" id="UP000252167"/>
    </source>
</evidence>
<feature type="region of interest" description="Disordered" evidence="1">
    <location>
        <begin position="32"/>
        <end position="54"/>
    </location>
</feature>
<dbReference type="EMBL" id="WYDN01000006">
    <property type="protein sequence ID" value="NAZ16183.1"/>
    <property type="molecule type" value="Genomic_DNA"/>
</dbReference>
<evidence type="ECO:0000256" key="1">
    <source>
        <dbReference type="SAM" id="MobiDB-lite"/>
    </source>
</evidence>
<name>A0A365YGL7_9MICC</name>
<feature type="chain" id="PRO_5044585002" evidence="2">
    <location>
        <begin position="34"/>
        <end position="521"/>
    </location>
</feature>
<dbReference type="GO" id="GO:0016740">
    <property type="term" value="F:transferase activity"/>
    <property type="evidence" value="ECO:0007669"/>
    <property type="project" value="UniProtKB-KW"/>
</dbReference>
<dbReference type="PANTHER" id="PTHR10151:SF120">
    <property type="entry name" value="BIS(5'-ADENOSYL)-TRIPHOSPHATASE"/>
    <property type="match status" value="1"/>
</dbReference>
<dbReference type="EMBL" id="POAF01000003">
    <property type="protein sequence ID" value="RBM01855.1"/>
    <property type="molecule type" value="Genomic_DNA"/>
</dbReference>
<proteinExistence type="predicted"/>
<feature type="signal peptide" evidence="2">
    <location>
        <begin position="1"/>
        <end position="33"/>
    </location>
</feature>
<organism evidence="4 5">
    <name type="scientific">Glutamicibacter soli</name>
    <dbReference type="NCBI Taxonomy" id="453836"/>
    <lineage>
        <taxon>Bacteria</taxon>
        <taxon>Bacillati</taxon>
        <taxon>Actinomycetota</taxon>
        <taxon>Actinomycetes</taxon>
        <taxon>Micrococcales</taxon>
        <taxon>Micrococcaceae</taxon>
        <taxon>Glutamicibacter</taxon>
    </lineage>
</organism>
<evidence type="ECO:0000313" key="4">
    <source>
        <dbReference type="EMBL" id="RBM01855.1"/>
    </source>
</evidence>
<dbReference type="Gene3D" id="3.40.720.10">
    <property type="entry name" value="Alkaline Phosphatase, subunit A"/>
    <property type="match status" value="2"/>
</dbReference>
<dbReference type="Proteomes" id="UP000252167">
    <property type="component" value="Unassembled WGS sequence"/>
</dbReference>
<reference evidence="4 5" key="1">
    <citation type="submission" date="2018-01" db="EMBL/GenBank/DDBJ databases">
        <title>Glutamicibacter soli strain NHPC-3 Whole genome sequence and assembly.</title>
        <authorList>
            <person name="Choudhury P."/>
            <person name="Gupta D."/>
            <person name="Sengupta K."/>
            <person name="Jawed A."/>
            <person name="Sultana N."/>
            <person name="Saha P."/>
        </authorList>
    </citation>
    <scope>NUCLEOTIDE SEQUENCE [LARGE SCALE GENOMIC DNA]</scope>
    <source>
        <strain evidence="4 5">NHPC-3</strain>
    </source>
</reference>
<keyword evidence="3" id="KW-0378">Hydrolase</keyword>
<gene>
    <name evidence="4" type="ORF">C1H84_08440</name>
    <name evidence="3" type="ORF">GT020_08910</name>
</gene>
<dbReference type="InterPro" id="IPR017850">
    <property type="entry name" value="Alkaline_phosphatase_core_sf"/>
</dbReference>
<comment type="caution">
    <text evidence="4">The sequence shown here is derived from an EMBL/GenBank/DDBJ whole genome shotgun (WGS) entry which is preliminary data.</text>
</comment>
<keyword evidence="3" id="KW-0808">Transferase</keyword>
<evidence type="ECO:0000313" key="3">
    <source>
        <dbReference type="EMBL" id="NAZ16183.1"/>
    </source>
</evidence>
<dbReference type="SUPFAM" id="SSF53649">
    <property type="entry name" value="Alkaline phosphatase-like"/>
    <property type="match status" value="1"/>
</dbReference>
<keyword evidence="2" id="KW-0732">Signal</keyword>
<dbReference type="AlphaFoldDB" id="A0A365YGL7"/>
<evidence type="ECO:0000313" key="6">
    <source>
        <dbReference type="Proteomes" id="UP000477543"/>
    </source>
</evidence>